<dbReference type="Gene3D" id="1.10.287.1060">
    <property type="entry name" value="ESAT-6-like"/>
    <property type="match status" value="1"/>
</dbReference>
<dbReference type="RefSeq" id="WP_212017667.1">
    <property type="nucleotide sequence ID" value="NZ_JAAFYZ010000179.1"/>
</dbReference>
<protein>
    <submittedName>
        <fullName evidence="1">WXG100 family type VII secretion target</fullName>
    </submittedName>
</protein>
<keyword evidence="2" id="KW-1185">Reference proteome</keyword>
<sequence length="99" mass="10673">MANLNVTYGEMHTAAGQLTHFEQQLEDTLRQAQAMVSNLVQSGFVTDQASKAFDESYSNFTKGATQMIQGITGMVNYLNSAADQLAHTDTALANAIKGK</sequence>
<name>A0ABS5L203_9ACTN</name>
<comment type="caution">
    <text evidence="1">The sequence shown here is derived from an EMBL/GenBank/DDBJ whole genome shotgun (WGS) entry which is preliminary data.</text>
</comment>
<organism evidence="1 2">
    <name type="scientific">Catenulispora pinistramenti</name>
    <dbReference type="NCBI Taxonomy" id="2705254"/>
    <lineage>
        <taxon>Bacteria</taxon>
        <taxon>Bacillati</taxon>
        <taxon>Actinomycetota</taxon>
        <taxon>Actinomycetes</taxon>
        <taxon>Catenulisporales</taxon>
        <taxon>Catenulisporaceae</taxon>
        <taxon>Catenulispora</taxon>
    </lineage>
</organism>
<dbReference type="SUPFAM" id="SSF140453">
    <property type="entry name" value="EsxAB dimer-like"/>
    <property type="match status" value="1"/>
</dbReference>
<dbReference type="EMBL" id="JAAFYZ010000179">
    <property type="protein sequence ID" value="MBS2552257.1"/>
    <property type="molecule type" value="Genomic_DNA"/>
</dbReference>
<evidence type="ECO:0000313" key="2">
    <source>
        <dbReference type="Proteomes" id="UP000730482"/>
    </source>
</evidence>
<dbReference type="InterPro" id="IPR036689">
    <property type="entry name" value="ESAT-6-like_sf"/>
</dbReference>
<reference evidence="1 2" key="1">
    <citation type="submission" date="2020-02" db="EMBL/GenBank/DDBJ databases">
        <title>Acidophilic actinobacteria isolated from forest soil.</title>
        <authorList>
            <person name="Golinska P."/>
        </authorList>
    </citation>
    <scope>NUCLEOTIDE SEQUENCE [LARGE SCALE GENOMIC DNA]</scope>
    <source>
        <strain evidence="1 2">NL8</strain>
    </source>
</reference>
<dbReference type="InterPro" id="IPR010310">
    <property type="entry name" value="T7SS_ESAT-6-like"/>
</dbReference>
<accession>A0ABS5L203</accession>
<dbReference type="Pfam" id="PF06013">
    <property type="entry name" value="WXG100"/>
    <property type="match status" value="1"/>
</dbReference>
<dbReference type="Proteomes" id="UP000730482">
    <property type="component" value="Unassembled WGS sequence"/>
</dbReference>
<proteinExistence type="predicted"/>
<gene>
    <name evidence="1" type="ORF">KGQ19_35920</name>
</gene>
<evidence type="ECO:0000313" key="1">
    <source>
        <dbReference type="EMBL" id="MBS2552257.1"/>
    </source>
</evidence>